<evidence type="ECO:0000256" key="1">
    <source>
        <dbReference type="ARBA" id="ARBA00004651"/>
    </source>
</evidence>
<dbReference type="NCBIfam" id="TIGR01511">
    <property type="entry name" value="ATPase-IB1_Cu"/>
    <property type="match status" value="1"/>
</dbReference>
<dbReference type="InterPro" id="IPR023298">
    <property type="entry name" value="ATPase_P-typ_TM_dom_sf"/>
</dbReference>
<dbReference type="SUPFAM" id="SSF81653">
    <property type="entry name" value="Calcium ATPase, transduction domain A"/>
    <property type="match status" value="1"/>
</dbReference>
<dbReference type="NCBIfam" id="TIGR01525">
    <property type="entry name" value="ATPase-IB_hvy"/>
    <property type="match status" value="1"/>
</dbReference>
<dbReference type="InterPro" id="IPR011017">
    <property type="entry name" value="TRASH_dom"/>
</dbReference>
<dbReference type="GO" id="GO:0055070">
    <property type="term" value="P:copper ion homeostasis"/>
    <property type="evidence" value="ECO:0007669"/>
    <property type="project" value="TreeGrafter"/>
</dbReference>
<evidence type="ECO:0000256" key="5">
    <source>
        <dbReference type="ARBA" id="ARBA00022723"/>
    </source>
</evidence>
<dbReference type="SUPFAM" id="SSF81665">
    <property type="entry name" value="Calcium ATPase, transmembrane domain M"/>
    <property type="match status" value="1"/>
</dbReference>
<dbReference type="RefSeq" id="WP_085880488.1">
    <property type="nucleotide sequence ID" value="NZ_FWFZ01000028.1"/>
</dbReference>
<dbReference type="SFLD" id="SFLDF00027">
    <property type="entry name" value="p-type_atpase"/>
    <property type="match status" value="1"/>
</dbReference>
<dbReference type="InterPro" id="IPR023299">
    <property type="entry name" value="ATPase_P-typ_cyto_dom_N"/>
</dbReference>
<dbReference type="Pfam" id="PF19335">
    <property type="entry name" value="HMBD"/>
    <property type="match status" value="1"/>
</dbReference>
<dbReference type="EMBL" id="FWFZ01000028">
    <property type="protein sequence ID" value="SLN73743.1"/>
    <property type="molecule type" value="Genomic_DNA"/>
</dbReference>
<dbReference type="FunFam" id="2.70.150.10:FF:000020">
    <property type="entry name" value="Copper-exporting P-type ATPase A"/>
    <property type="match status" value="1"/>
</dbReference>
<dbReference type="InterPro" id="IPR007029">
    <property type="entry name" value="YHS_dom"/>
</dbReference>
<dbReference type="OrthoDB" id="9807843at2"/>
<organism evidence="13 14">
    <name type="scientific">Roseisalinus antarcticus</name>
    <dbReference type="NCBI Taxonomy" id="254357"/>
    <lineage>
        <taxon>Bacteria</taxon>
        <taxon>Pseudomonadati</taxon>
        <taxon>Pseudomonadota</taxon>
        <taxon>Alphaproteobacteria</taxon>
        <taxon>Rhodobacterales</taxon>
        <taxon>Roseobacteraceae</taxon>
        <taxon>Roseisalinus</taxon>
    </lineage>
</organism>
<evidence type="ECO:0000256" key="3">
    <source>
        <dbReference type="ARBA" id="ARBA00022475"/>
    </source>
</evidence>
<dbReference type="InterPro" id="IPR008250">
    <property type="entry name" value="ATPase_P-typ_transduc_dom_A_sf"/>
</dbReference>
<dbReference type="Proteomes" id="UP000193900">
    <property type="component" value="Unassembled WGS sequence"/>
</dbReference>
<feature type="domain" description="TRASH" evidence="12">
    <location>
        <begin position="18"/>
        <end position="56"/>
    </location>
</feature>
<comment type="subcellular location">
    <subcellularLocation>
        <location evidence="1">Cell membrane</location>
        <topology evidence="1">Multi-pass membrane protein</topology>
    </subcellularLocation>
</comment>
<keyword evidence="10 11" id="KW-0472">Membrane</keyword>
<feature type="transmembrane region" description="Helical" evidence="11">
    <location>
        <begin position="764"/>
        <end position="783"/>
    </location>
</feature>
<evidence type="ECO:0000256" key="4">
    <source>
        <dbReference type="ARBA" id="ARBA00022692"/>
    </source>
</evidence>
<dbReference type="Pfam" id="PF00122">
    <property type="entry name" value="E1-E2_ATPase"/>
    <property type="match status" value="1"/>
</dbReference>
<dbReference type="Gene3D" id="3.40.1110.10">
    <property type="entry name" value="Calcium-transporting ATPase, cytoplasmic domain N"/>
    <property type="match status" value="1"/>
</dbReference>
<feature type="transmembrane region" description="Helical" evidence="11">
    <location>
        <begin position="172"/>
        <end position="193"/>
    </location>
</feature>
<dbReference type="InterPro" id="IPR036412">
    <property type="entry name" value="HAD-like_sf"/>
</dbReference>
<dbReference type="CDD" id="cd02094">
    <property type="entry name" value="P-type_ATPase_Cu-like"/>
    <property type="match status" value="1"/>
</dbReference>
<dbReference type="Pfam" id="PF00702">
    <property type="entry name" value="Hydrolase"/>
    <property type="match status" value="1"/>
</dbReference>
<dbReference type="SMART" id="SM00746">
    <property type="entry name" value="TRASH"/>
    <property type="match status" value="2"/>
</dbReference>
<dbReference type="InterPro" id="IPR027256">
    <property type="entry name" value="P-typ_ATPase_IB"/>
</dbReference>
<dbReference type="InterPro" id="IPR023214">
    <property type="entry name" value="HAD_sf"/>
</dbReference>
<keyword evidence="8" id="KW-1278">Translocase</keyword>
<dbReference type="PANTHER" id="PTHR43520:SF8">
    <property type="entry name" value="P-TYPE CU(+) TRANSPORTER"/>
    <property type="match status" value="1"/>
</dbReference>
<feature type="transmembrane region" description="Helical" evidence="11">
    <location>
        <begin position="789"/>
        <end position="811"/>
    </location>
</feature>
<dbReference type="GO" id="GO:0016491">
    <property type="term" value="F:oxidoreductase activity"/>
    <property type="evidence" value="ECO:0007669"/>
    <property type="project" value="InterPro"/>
</dbReference>
<dbReference type="PRINTS" id="PR00943">
    <property type="entry name" value="CUATPASE"/>
</dbReference>
<dbReference type="AlphaFoldDB" id="A0A1Y5TYQ7"/>
<protein>
    <submittedName>
        <fullName evidence="13">Copper-transporting P-type ATPase</fullName>
        <ecNumber evidence="13">3.6.3.4</ecNumber>
    </submittedName>
</protein>
<dbReference type="InterPro" id="IPR001757">
    <property type="entry name" value="P_typ_ATPase"/>
</dbReference>
<dbReference type="SFLD" id="SFLDS00003">
    <property type="entry name" value="Haloacid_Dehalogenase"/>
    <property type="match status" value="1"/>
</dbReference>
<dbReference type="InterPro" id="IPR059000">
    <property type="entry name" value="ATPase_P-type_domA"/>
</dbReference>
<dbReference type="GO" id="GO:0005507">
    <property type="term" value="F:copper ion binding"/>
    <property type="evidence" value="ECO:0007669"/>
    <property type="project" value="TreeGrafter"/>
</dbReference>
<dbReference type="PANTHER" id="PTHR43520">
    <property type="entry name" value="ATP7, ISOFORM B"/>
    <property type="match status" value="1"/>
</dbReference>
<name>A0A1Y5TYQ7_9RHOB</name>
<evidence type="ECO:0000256" key="10">
    <source>
        <dbReference type="ARBA" id="ARBA00023136"/>
    </source>
</evidence>
<dbReference type="InterPro" id="IPR009078">
    <property type="entry name" value="Ferritin-like_SF"/>
</dbReference>
<feature type="transmembrane region" description="Helical" evidence="11">
    <location>
        <begin position="449"/>
        <end position="472"/>
    </location>
</feature>
<evidence type="ECO:0000256" key="8">
    <source>
        <dbReference type="ARBA" id="ARBA00022967"/>
    </source>
</evidence>
<evidence type="ECO:0000313" key="13">
    <source>
        <dbReference type="EMBL" id="SLN73743.1"/>
    </source>
</evidence>
<dbReference type="Gene3D" id="3.40.50.1000">
    <property type="entry name" value="HAD superfamily/HAD-like"/>
    <property type="match status" value="1"/>
</dbReference>
<keyword evidence="7 11" id="KW-0067">ATP-binding</keyword>
<feature type="transmembrane region" description="Helical" evidence="11">
    <location>
        <begin position="229"/>
        <end position="256"/>
    </location>
</feature>
<keyword evidence="9 11" id="KW-1133">Transmembrane helix</keyword>
<dbReference type="SUPFAM" id="SSF47240">
    <property type="entry name" value="Ferritin-like"/>
    <property type="match status" value="2"/>
</dbReference>
<dbReference type="Gene3D" id="1.10.620.20">
    <property type="entry name" value="Ribonucleotide Reductase, subunit A"/>
    <property type="match status" value="2"/>
</dbReference>
<keyword evidence="13" id="KW-0378">Hydrolase</keyword>
<dbReference type="GO" id="GO:0043682">
    <property type="term" value="F:P-type divalent copper transporter activity"/>
    <property type="evidence" value="ECO:0007669"/>
    <property type="project" value="TreeGrafter"/>
</dbReference>
<keyword evidence="5 11" id="KW-0479">Metal-binding</keyword>
<keyword evidence="4 11" id="KW-0812">Transmembrane</keyword>
<comment type="similarity">
    <text evidence="2 11">Belongs to the cation transport ATPase (P-type) (TC 3.A.3) family. Type IB subfamily.</text>
</comment>
<dbReference type="InterPro" id="IPR012348">
    <property type="entry name" value="RNR-like"/>
</dbReference>
<dbReference type="GO" id="GO:0005524">
    <property type="term" value="F:ATP binding"/>
    <property type="evidence" value="ECO:0007669"/>
    <property type="project" value="UniProtKB-UniRule"/>
</dbReference>
<evidence type="ECO:0000256" key="6">
    <source>
        <dbReference type="ARBA" id="ARBA00022741"/>
    </source>
</evidence>
<dbReference type="PRINTS" id="PR00119">
    <property type="entry name" value="CATATPASE"/>
</dbReference>
<feature type="domain" description="TRASH" evidence="12">
    <location>
        <begin position="64"/>
        <end position="102"/>
    </location>
</feature>
<dbReference type="GO" id="GO:0016887">
    <property type="term" value="F:ATP hydrolysis activity"/>
    <property type="evidence" value="ECO:0007669"/>
    <property type="project" value="InterPro"/>
</dbReference>
<feature type="transmembrane region" description="Helical" evidence="11">
    <location>
        <begin position="421"/>
        <end position="443"/>
    </location>
</feature>
<dbReference type="SUPFAM" id="SSF56784">
    <property type="entry name" value="HAD-like"/>
    <property type="match status" value="1"/>
</dbReference>
<dbReference type="GO" id="GO:0005886">
    <property type="term" value="C:plasma membrane"/>
    <property type="evidence" value="ECO:0007669"/>
    <property type="project" value="UniProtKB-SubCell"/>
</dbReference>
<evidence type="ECO:0000256" key="2">
    <source>
        <dbReference type="ARBA" id="ARBA00006024"/>
    </source>
</evidence>
<feature type="transmembrane region" description="Helical" evidence="11">
    <location>
        <begin position="268"/>
        <end position="291"/>
    </location>
</feature>
<reference evidence="13 14" key="1">
    <citation type="submission" date="2017-03" db="EMBL/GenBank/DDBJ databases">
        <authorList>
            <person name="Afonso C.L."/>
            <person name="Miller P.J."/>
            <person name="Scott M.A."/>
            <person name="Spackman E."/>
            <person name="Goraichik I."/>
            <person name="Dimitrov K.M."/>
            <person name="Suarez D.L."/>
            <person name="Swayne D.E."/>
        </authorList>
    </citation>
    <scope>NUCLEOTIDE SEQUENCE [LARGE SCALE GENOMIC DNA]</scope>
    <source>
        <strain evidence="13 14">CECT 7023</strain>
    </source>
</reference>
<dbReference type="Gene3D" id="2.70.150.10">
    <property type="entry name" value="Calcium-transporting ATPase, cytoplasmic transduction domain A"/>
    <property type="match status" value="1"/>
</dbReference>
<evidence type="ECO:0000256" key="11">
    <source>
        <dbReference type="RuleBase" id="RU362081"/>
    </source>
</evidence>
<evidence type="ECO:0000256" key="7">
    <source>
        <dbReference type="ARBA" id="ARBA00022840"/>
    </source>
</evidence>
<gene>
    <name evidence="13" type="primary">actP_2</name>
    <name evidence="13" type="ORF">ROA7023_03728</name>
</gene>
<dbReference type="Pfam" id="PF04945">
    <property type="entry name" value="YHS"/>
    <property type="match status" value="2"/>
</dbReference>
<proteinExistence type="inferred from homology"/>
<dbReference type="InterPro" id="IPR045800">
    <property type="entry name" value="HMBD"/>
</dbReference>
<dbReference type="EC" id="3.6.3.4" evidence="13"/>
<dbReference type="InterPro" id="IPR018303">
    <property type="entry name" value="ATPase_P-typ_P_site"/>
</dbReference>
<sequence>MTPPRATAETTRTPLIRDPVCGMTVDPAADKPEAEVDGHRYHFCSSGCRDKFVADPDAYRTAEDPVCGMSVDRATAAHMTKHAGTRVYFCSAGCQEKFETDPDAYLGERPAPEPMPAGTEYTCPMHPEIVQDHPGDCPKCGMALEPMTPSADSGPNPEYVDFKRRLWLTGPLALAVFLLEMGSHVGIPFTAWLGHTTFGWLQFALATPVVWICRPFFKRGWASVVNRSPNMWTLIALGTGAAYLFSIFALIAPGLLPAQMRGDTGMVPVYFEATAVILVLVLIGQVMELAARERTGDAIRSLMDLAPRTARRASGDREEDVPLDALRTGDILRVRPGESVPTDGVLTEGRSSVDESMITGEPVPVEKVAGDDVTGGTLNASGSFLMEARSVGADTTLSRIVQMVASAQRSRAPIQAMADRVAGYFVPAVVSVALIAFVVWWLFGPAPALSYAFVAAVSVLIIACPCALGLATPMSIMVATGRGANAGVLIRDAEALERFAKVDVLIVDKTGTLTEGKPTLTDVEPESLGEAAFLSLVAALERGSEHPLAEAILAGAEERGAARQEAHDFEAITGKGVTGTVDGRAVALGNAALMADLGVGTGDLSDRARVLQSEGKTVMFVALDGHAAGLLGVADRIKQTTPDAISALHDLGLRIVMATGDAEATAQAVARELGIDEVHAGVSPEDKGALVRKLRQEGLSVAMAGDGVNDAPALAEADVGIAMGTGADVAVESAGITLVKGDLGGIVRARKLAEATMRNIRQNLFFAFVYNSAGVPVAAGILYPVFGLLLSPIVAAAAMSLSSVSVIGNALRLRAVRL</sequence>
<keyword evidence="3 11" id="KW-1003">Cell membrane</keyword>
<keyword evidence="14" id="KW-1185">Reference proteome</keyword>
<feature type="transmembrane region" description="Helical" evidence="11">
    <location>
        <begin position="199"/>
        <end position="217"/>
    </location>
</feature>
<evidence type="ECO:0000313" key="14">
    <source>
        <dbReference type="Proteomes" id="UP000193900"/>
    </source>
</evidence>
<dbReference type="NCBIfam" id="TIGR01494">
    <property type="entry name" value="ATPase_P-type"/>
    <property type="match status" value="1"/>
</dbReference>
<dbReference type="PROSITE" id="PS00154">
    <property type="entry name" value="ATPASE_E1_E2"/>
    <property type="match status" value="1"/>
</dbReference>
<accession>A0A1Y5TYQ7</accession>
<evidence type="ECO:0000259" key="12">
    <source>
        <dbReference type="SMART" id="SM00746"/>
    </source>
</evidence>
<dbReference type="SFLD" id="SFLDG00002">
    <property type="entry name" value="C1.7:_P-type_atpase_like"/>
    <property type="match status" value="1"/>
</dbReference>
<dbReference type="GO" id="GO:0060003">
    <property type="term" value="P:copper ion export"/>
    <property type="evidence" value="ECO:0007669"/>
    <property type="project" value="UniProtKB-ARBA"/>
</dbReference>
<evidence type="ECO:0000256" key="9">
    <source>
        <dbReference type="ARBA" id="ARBA00022989"/>
    </source>
</evidence>
<keyword evidence="6 11" id="KW-0547">Nucleotide-binding</keyword>
<dbReference type="InterPro" id="IPR044492">
    <property type="entry name" value="P_typ_ATPase_HD_dom"/>
</dbReference>